<protein>
    <submittedName>
        <fullName evidence="7">Uncharacterized protein</fullName>
    </submittedName>
</protein>
<feature type="region of interest" description="Disordered" evidence="5">
    <location>
        <begin position="315"/>
        <end position="394"/>
    </location>
</feature>
<dbReference type="AlphaFoldDB" id="A0A2A9NXE9"/>
<dbReference type="PANTHER" id="PTHR21389:SF0">
    <property type="entry name" value="ETOPOSIDE-INDUCED PROTEIN 2.4 HOMOLOG"/>
    <property type="match status" value="1"/>
</dbReference>
<gene>
    <name evidence="7" type="ORF">AMATHDRAFT_140128</name>
</gene>
<organism evidence="7 8">
    <name type="scientific">Amanita thiersii Skay4041</name>
    <dbReference type="NCBI Taxonomy" id="703135"/>
    <lineage>
        <taxon>Eukaryota</taxon>
        <taxon>Fungi</taxon>
        <taxon>Dikarya</taxon>
        <taxon>Basidiomycota</taxon>
        <taxon>Agaricomycotina</taxon>
        <taxon>Agaricomycetes</taxon>
        <taxon>Agaricomycetidae</taxon>
        <taxon>Agaricales</taxon>
        <taxon>Pluteineae</taxon>
        <taxon>Amanitaceae</taxon>
        <taxon>Amanita</taxon>
    </lineage>
</organism>
<dbReference type="Proteomes" id="UP000242287">
    <property type="component" value="Unassembled WGS sequence"/>
</dbReference>
<evidence type="ECO:0000256" key="4">
    <source>
        <dbReference type="ARBA" id="ARBA00023136"/>
    </source>
</evidence>
<evidence type="ECO:0000256" key="6">
    <source>
        <dbReference type="SAM" id="Phobius"/>
    </source>
</evidence>
<evidence type="ECO:0000313" key="8">
    <source>
        <dbReference type="Proteomes" id="UP000242287"/>
    </source>
</evidence>
<name>A0A2A9NXE9_9AGAR</name>
<evidence type="ECO:0000256" key="2">
    <source>
        <dbReference type="ARBA" id="ARBA00022692"/>
    </source>
</evidence>
<keyword evidence="8" id="KW-1185">Reference proteome</keyword>
<evidence type="ECO:0000256" key="5">
    <source>
        <dbReference type="SAM" id="MobiDB-lite"/>
    </source>
</evidence>
<feature type="transmembrane region" description="Helical" evidence="6">
    <location>
        <begin position="155"/>
        <end position="174"/>
    </location>
</feature>
<proteinExistence type="predicted"/>
<comment type="subcellular location">
    <subcellularLocation>
        <location evidence="1">Membrane</location>
        <topology evidence="1">Multi-pass membrane protein</topology>
    </subcellularLocation>
</comment>
<feature type="transmembrane region" description="Helical" evidence="6">
    <location>
        <begin position="217"/>
        <end position="235"/>
    </location>
</feature>
<feature type="compositionally biased region" description="Basic residues" evidence="5">
    <location>
        <begin position="380"/>
        <end position="394"/>
    </location>
</feature>
<feature type="transmembrane region" description="Helical" evidence="6">
    <location>
        <begin position="61"/>
        <end position="82"/>
    </location>
</feature>
<dbReference type="EMBL" id="KZ301979">
    <property type="protein sequence ID" value="PFH52432.1"/>
    <property type="molecule type" value="Genomic_DNA"/>
</dbReference>
<keyword evidence="3 6" id="KW-1133">Transmembrane helix</keyword>
<dbReference type="GO" id="GO:0005783">
    <property type="term" value="C:endoplasmic reticulum"/>
    <property type="evidence" value="ECO:0007669"/>
    <property type="project" value="TreeGrafter"/>
</dbReference>
<keyword evidence="4 6" id="KW-0472">Membrane</keyword>
<feature type="transmembrane region" description="Helical" evidence="6">
    <location>
        <begin position="94"/>
        <end position="113"/>
    </location>
</feature>
<evidence type="ECO:0000313" key="7">
    <source>
        <dbReference type="EMBL" id="PFH52432.1"/>
    </source>
</evidence>
<feature type="transmembrane region" description="Helical" evidence="6">
    <location>
        <begin position="180"/>
        <end position="201"/>
    </location>
</feature>
<reference evidence="7 8" key="1">
    <citation type="submission" date="2014-02" db="EMBL/GenBank/DDBJ databases">
        <title>Transposable element dynamics among asymbiotic and ectomycorrhizal Amanita fungi.</title>
        <authorList>
            <consortium name="DOE Joint Genome Institute"/>
            <person name="Hess J."/>
            <person name="Skrede I."/>
            <person name="Wolfe B."/>
            <person name="LaButti K."/>
            <person name="Ohm R.A."/>
            <person name="Grigoriev I.V."/>
            <person name="Pringle A."/>
        </authorList>
    </citation>
    <scope>NUCLEOTIDE SEQUENCE [LARGE SCALE GENOMIC DNA]</scope>
    <source>
        <strain evidence="7 8">SKay4041</strain>
    </source>
</reference>
<sequence>MSVPHAPSARSLYPSFLSVHESLFIQFKCGCSGLYDAFRWNVVISAILTDTILRQNLLKSFLLNLLSLLSVYVFNFLLLPLVRHKQNWLYQNVGWFYQALWLFPIISVSLYLNNIWCSAIARRTYLLRYGPRASALAYQSSTDYMGMLNALATSAYRFLMIFSCLLFPFVLGYVPYVGPVMSFLFLCWVDAFYCFEFVWIARGMSLARRIRHIEERWAYYLAFGLPVTILCSYGPGLANAATFALLFPVYIILAMHARPLPIDPYSPASHKGEDDSQTTKHPSPFVPIRLPIFMFIVTLNDTIVKLISIKGSATYRQSTSREESHRARSRLTHMMKEQPLSDETESAEEGTQTGFVAASGPVGNKAASRVAHGLSQGQKKATKGRIVIGRKKVD</sequence>
<dbReference type="GO" id="GO:0016020">
    <property type="term" value="C:membrane"/>
    <property type="evidence" value="ECO:0007669"/>
    <property type="project" value="UniProtKB-SubCell"/>
</dbReference>
<evidence type="ECO:0000256" key="3">
    <source>
        <dbReference type="ARBA" id="ARBA00022989"/>
    </source>
</evidence>
<evidence type="ECO:0000256" key="1">
    <source>
        <dbReference type="ARBA" id="ARBA00004141"/>
    </source>
</evidence>
<dbReference type="PANTHER" id="PTHR21389">
    <property type="entry name" value="P53 INDUCED PROTEIN"/>
    <property type="match status" value="1"/>
</dbReference>
<dbReference type="Pfam" id="PF07264">
    <property type="entry name" value="EI24"/>
    <property type="match status" value="1"/>
</dbReference>
<keyword evidence="2 6" id="KW-0812">Transmembrane</keyword>
<dbReference type="InterPro" id="IPR059112">
    <property type="entry name" value="CysZ/EI24"/>
</dbReference>
<accession>A0A2A9NXE9</accession>
<dbReference type="GO" id="GO:0016236">
    <property type="term" value="P:macroautophagy"/>
    <property type="evidence" value="ECO:0007669"/>
    <property type="project" value="TreeGrafter"/>
</dbReference>
<dbReference type="OrthoDB" id="266518at2759"/>